<feature type="region of interest" description="Disordered" evidence="1">
    <location>
        <begin position="61"/>
        <end position="84"/>
    </location>
</feature>
<evidence type="ECO:0000256" key="1">
    <source>
        <dbReference type="SAM" id="MobiDB-lite"/>
    </source>
</evidence>
<evidence type="ECO:0000313" key="2">
    <source>
        <dbReference type="EMBL" id="KAK3738078.1"/>
    </source>
</evidence>
<name>A0AAE0Y9P8_9GAST</name>
<accession>A0AAE0Y9P8</accession>
<organism evidence="2 3">
    <name type="scientific">Elysia crispata</name>
    <name type="common">lettuce slug</name>
    <dbReference type="NCBI Taxonomy" id="231223"/>
    <lineage>
        <taxon>Eukaryota</taxon>
        <taxon>Metazoa</taxon>
        <taxon>Spiralia</taxon>
        <taxon>Lophotrochozoa</taxon>
        <taxon>Mollusca</taxon>
        <taxon>Gastropoda</taxon>
        <taxon>Heterobranchia</taxon>
        <taxon>Euthyneura</taxon>
        <taxon>Panpulmonata</taxon>
        <taxon>Sacoglossa</taxon>
        <taxon>Placobranchoidea</taxon>
        <taxon>Plakobranchidae</taxon>
        <taxon>Elysia</taxon>
    </lineage>
</organism>
<dbReference type="EMBL" id="JAWDGP010006604">
    <property type="protein sequence ID" value="KAK3738078.1"/>
    <property type="molecule type" value="Genomic_DNA"/>
</dbReference>
<sequence length="84" mass="9291">MTSASHAVDCCLLNRPLVAYTCTDQMSTRDNLLMVLTQNLTAFLSRRLLFVEPTLGSLHVHGSDEHKRQSSDGVNTKLNGFPQS</sequence>
<feature type="compositionally biased region" description="Basic and acidic residues" evidence="1">
    <location>
        <begin position="61"/>
        <end position="70"/>
    </location>
</feature>
<dbReference type="AlphaFoldDB" id="A0AAE0Y9P8"/>
<reference evidence="2" key="1">
    <citation type="journal article" date="2023" name="G3 (Bethesda)">
        <title>A reference genome for the long-term kleptoplast-retaining sea slug Elysia crispata morphotype clarki.</title>
        <authorList>
            <person name="Eastman K.E."/>
            <person name="Pendleton A.L."/>
            <person name="Shaikh M.A."/>
            <person name="Suttiyut T."/>
            <person name="Ogas R."/>
            <person name="Tomko P."/>
            <person name="Gavelis G."/>
            <person name="Widhalm J.R."/>
            <person name="Wisecaver J.H."/>
        </authorList>
    </citation>
    <scope>NUCLEOTIDE SEQUENCE</scope>
    <source>
        <strain evidence="2">ECLA1</strain>
    </source>
</reference>
<proteinExistence type="predicted"/>
<feature type="compositionally biased region" description="Polar residues" evidence="1">
    <location>
        <begin position="71"/>
        <end position="84"/>
    </location>
</feature>
<dbReference type="Proteomes" id="UP001283361">
    <property type="component" value="Unassembled WGS sequence"/>
</dbReference>
<evidence type="ECO:0000313" key="3">
    <source>
        <dbReference type="Proteomes" id="UP001283361"/>
    </source>
</evidence>
<keyword evidence="3" id="KW-1185">Reference proteome</keyword>
<protein>
    <submittedName>
        <fullName evidence="2">Uncharacterized protein</fullName>
    </submittedName>
</protein>
<comment type="caution">
    <text evidence="2">The sequence shown here is derived from an EMBL/GenBank/DDBJ whole genome shotgun (WGS) entry which is preliminary data.</text>
</comment>
<gene>
    <name evidence="2" type="ORF">RRG08_064980</name>
</gene>